<feature type="compositionally biased region" description="Basic residues" evidence="1">
    <location>
        <begin position="114"/>
        <end position="134"/>
    </location>
</feature>
<dbReference type="EMBL" id="ML012242">
    <property type="protein sequence ID" value="RKO95289.1"/>
    <property type="molecule type" value="Genomic_DNA"/>
</dbReference>
<proteinExistence type="predicted"/>
<evidence type="ECO:0000256" key="1">
    <source>
        <dbReference type="SAM" id="MobiDB-lite"/>
    </source>
</evidence>
<organism evidence="2 3">
    <name type="scientific">Caulochytrium protostelioides</name>
    <dbReference type="NCBI Taxonomy" id="1555241"/>
    <lineage>
        <taxon>Eukaryota</taxon>
        <taxon>Fungi</taxon>
        <taxon>Fungi incertae sedis</taxon>
        <taxon>Chytridiomycota</taxon>
        <taxon>Chytridiomycota incertae sedis</taxon>
        <taxon>Chytridiomycetes</taxon>
        <taxon>Caulochytriales</taxon>
        <taxon>Caulochytriaceae</taxon>
        <taxon>Caulochytrium</taxon>
    </lineage>
</organism>
<protein>
    <submittedName>
        <fullName evidence="2">Uncharacterized protein</fullName>
    </submittedName>
</protein>
<dbReference type="AlphaFoldDB" id="A0A4P9WQ63"/>
<feature type="region of interest" description="Disordered" evidence="1">
    <location>
        <begin position="53"/>
        <end position="134"/>
    </location>
</feature>
<accession>A0A4P9WQ63</accession>
<dbReference type="Proteomes" id="UP000268535">
    <property type="component" value="Unassembled WGS sequence"/>
</dbReference>
<evidence type="ECO:0000313" key="2">
    <source>
        <dbReference type="EMBL" id="RKO95289.1"/>
    </source>
</evidence>
<evidence type="ECO:0000313" key="3">
    <source>
        <dbReference type="Proteomes" id="UP000268535"/>
    </source>
</evidence>
<reference evidence="3" key="1">
    <citation type="journal article" date="2018" name="Nat. Microbiol.">
        <title>Leveraging single-cell genomics to expand the fungal tree of life.</title>
        <authorList>
            <person name="Ahrendt S.R."/>
            <person name="Quandt C.A."/>
            <person name="Ciobanu D."/>
            <person name="Clum A."/>
            <person name="Salamov A."/>
            <person name="Andreopoulos B."/>
            <person name="Cheng J.F."/>
            <person name="Woyke T."/>
            <person name="Pelin A."/>
            <person name="Henrissat B."/>
            <person name="Reynolds N.K."/>
            <person name="Benny G.L."/>
            <person name="Smith M.E."/>
            <person name="James T.Y."/>
            <person name="Grigoriev I.V."/>
        </authorList>
    </citation>
    <scope>NUCLEOTIDE SEQUENCE [LARGE SCALE GENOMIC DNA]</scope>
    <source>
        <strain evidence="3">ATCC 52028</strain>
    </source>
</reference>
<feature type="compositionally biased region" description="Polar residues" evidence="1">
    <location>
        <begin position="82"/>
        <end position="92"/>
    </location>
</feature>
<name>A0A4P9WQ63_9FUNG</name>
<feature type="compositionally biased region" description="Low complexity" evidence="1">
    <location>
        <begin position="53"/>
        <end position="73"/>
    </location>
</feature>
<sequence>MTMARKRALLAARSGTTIDGKPLLGHQTASVGKMTARAAKAVHAATITAAASTASATTSSASSSATAASSVSSLDEIDNDRGVQSPSASSRYATKRASKSFLQAVALSDTTGRGPRRRSGHGGRRASPGRRGRRGFIFTAGYTEPTRTARPRCWSRISYERLRAVLYR</sequence>
<gene>
    <name evidence="2" type="ORF">CAUPRSCDRAFT_13001</name>
</gene>